<dbReference type="SMART" id="SM00065">
    <property type="entry name" value="GAF"/>
    <property type="match status" value="1"/>
</dbReference>
<organism evidence="2 3">
    <name type="scientific">Sphingomonas hominis</name>
    <dbReference type="NCBI Taxonomy" id="2741495"/>
    <lineage>
        <taxon>Bacteria</taxon>
        <taxon>Pseudomonadati</taxon>
        <taxon>Pseudomonadota</taxon>
        <taxon>Alphaproteobacteria</taxon>
        <taxon>Sphingomonadales</taxon>
        <taxon>Sphingomonadaceae</taxon>
        <taxon>Sphingomonas</taxon>
    </lineage>
</organism>
<comment type="caution">
    <text evidence="2">The sequence shown here is derived from an EMBL/GenBank/DDBJ whole genome shotgun (WGS) entry which is preliminary data.</text>
</comment>
<protein>
    <submittedName>
        <fullName evidence="2">GAF domain-containing protein</fullName>
    </submittedName>
</protein>
<dbReference type="PANTHER" id="PTHR43102">
    <property type="entry name" value="SLR1143 PROTEIN"/>
    <property type="match status" value="1"/>
</dbReference>
<dbReference type="InterPro" id="IPR003018">
    <property type="entry name" value="GAF"/>
</dbReference>
<evidence type="ECO:0000313" key="3">
    <source>
        <dbReference type="Proteomes" id="UP000621447"/>
    </source>
</evidence>
<evidence type="ECO:0000313" key="2">
    <source>
        <dbReference type="EMBL" id="NTS64831.1"/>
    </source>
</evidence>
<reference evidence="2 3" key="1">
    <citation type="submission" date="2020-06" db="EMBL/GenBank/DDBJ databases">
        <title>Sphingomonas hominis sp. nov., a member of the Sphingomonas, isolated from the hair of a 22-year-old girl.</title>
        <authorList>
            <person name="Zhang D.-F."/>
            <person name="Cui X.-W."/>
        </authorList>
    </citation>
    <scope>NUCLEOTIDE SEQUENCE [LARGE SCALE GENOMIC DNA]</scope>
    <source>
        <strain evidence="2 3">HHU CXW</strain>
    </source>
</reference>
<keyword evidence="3" id="KW-1185">Reference proteome</keyword>
<evidence type="ECO:0000259" key="1">
    <source>
        <dbReference type="SMART" id="SM00065"/>
    </source>
</evidence>
<dbReference type="InterPro" id="IPR029016">
    <property type="entry name" value="GAF-like_dom_sf"/>
</dbReference>
<gene>
    <name evidence="2" type="ORF">HRV97_06625</name>
</gene>
<dbReference type="Pfam" id="PF01590">
    <property type="entry name" value="GAF"/>
    <property type="match status" value="1"/>
</dbReference>
<dbReference type="RefSeq" id="WP_174193217.1">
    <property type="nucleotide sequence ID" value="NZ_JABULH010000002.1"/>
</dbReference>
<dbReference type="EMBL" id="JABULH010000002">
    <property type="protein sequence ID" value="NTS64831.1"/>
    <property type="molecule type" value="Genomic_DNA"/>
</dbReference>
<dbReference type="Gene3D" id="3.30.450.40">
    <property type="match status" value="1"/>
</dbReference>
<dbReference type="SUPFAM" id="SSF55781">
    <property type="entry name" value="GAF domain-like"/>
    <property type="match status" value="1"/>
</dbReference>
<dbReference type="PANTHER" id="PTHR43102:SF2">
    <property type="entry name" value="GAF DOMAIN-CONTAINING PROTEIN"/>
    <property type="match status" value="1"/>
</dbReference>
<feature type="domain" description="GAF" evidence="1">
    <location>
        <begin position="24"/>
        <end position="166"/>
    </location>
</feature>
<sequence length="173" mass="18715">MDHSNERERARIANLLRLDAINQPPNAMLNELAEVAALALDCPIAIISLVAKDRIWLKASPGIDGLDQLARDEGLCGSAVMQDDPWVIENAAVDVRALANPLVAGDFGLRFYAGVPLKGSDGHNLGMLAAIDAKPRTVSERELQILKKLAEVVVHLIEGRLEERLLVPITSDA</sequence>
<dbReference type="Proteomes" id="UP000621447">
    <property type="component" value="Unassembled WGS sequence"/>
</dbReference>
<proteinExistence type="predicted"/>
<accession>A0ABX2JGY0</accession>
<name>A0ABX2JGY0_9SPHN</name>